<name>A0A4R0RR01_9APHY</name>
<keyword evidence="4" id="KW-1185">Reference proteome</keyword>
<evidence type="ECO:0000313" key="4">
    <source>
        <dbReference type="Proteomes" id="UP000292702"/>
    </source>
</evidence>
<reference evidence="3 4" key="1">
    <citation type="submission" date="2018-11" db="EMBL/GenBank/DDBJ databases">
        <title>Genome assembly of Steccherinum ochraceum LE-BIN_3174, the white-rot fungus of the Steccherinaceae family (The Residual Polyporoid clade, Polyporales, Basidiomycota).</title>
        <authorList>
            <person name="Fedorova T.V."/>
            <person name="Glazunova O.A."/>
            <person name="Landesman E.O."/>
            <person name="Moiseenko K.V."/>
            <person name="Psurtseva N.V."/>
            <person name="Savinova O.S."/>
            <person name="Shakhova N.V."/>
            <person name="Tyazhelova T.V."/>
            <person name="Vasina D.V."/>
        </authorList>
    </citation>
    <scope>NUCLEOTIDE SEQUENCE [LARGE SCALE GENOMIC DNA]</scope>
    <source>
        <strain evidence="3 4">LE-BIN_3174</strain>
    </source>
</reference>
<dbReference type="EMBL" id="RWJN01000211">
    <property type="protein sequence ID" value="TCD64844.1"/>
    <property type="molecule type" value="Genomic_DNA"/>
</dbReference>
<dbReference type="AlphaFoldDB" id="A0A4R0RR01"/>
<accession>A0A4R0RR01</accession>
<gene>
    <name evidence="3" type="ORF">EIP91_003548</name>
</gene>
<dbReference type="Proteomes" id="UP000292702">
    <property type="component" value="Unassembled WGS sequence"/>
</dbReference>
<dbReference type="PANTHER" id="PTHR24321:SF8">
    <property type="entry name" value="ESTRADIOL 17-BETA-DEHYDROGENASE 8-RELATED"/>
    <property type="match status" value="1"/>
</dbReference>
<keyword evidence="2" id="KW-0560">Oxidoreductase</keyword>
<dbReference type="STRING" id="92696.A0A4R0RR01"/>
<dbReference type="Gene3D" id="3.40.50.720">
    <property type="entry name" value="NAD(P)-binding Rossmann-like Domain"/>
    <property type="match status" value="1"/>
</dbReference>
<dbReference type="SUPFAM" id="SSF51735">
    <property type="entry name" value="NAD(P)-binding Rossmann-fold domains"/>
    <property type="match status" value="1"/>
</dbReference>
<evidence type="ECO:0000256" key="2">
    <source>
        <dbReference type="ARBA" id="ARBA00023002"/>
    </source>
</evidence>
<comment type="similarity">
    <text evidence="1">Belongs to the short-chain dehydrogenases/reductases (SDR) family.</text>
</comment>
<dbReference type="OrthoDB" id="10253736at2759"/>
<comment type="caution">
    <text evidence="3">The sequence shown here is derived from an EMBL/GenBank/DDBJ whole genome shotgun (WGS) entry which is preliminary data.</text>
</comment>
<proteinExistence type="inferred from homology"/>
<dbReference type="InterPro" id="IPR036291">
    <property type="entry name" value="NAD(P)-bd_dom_sf"/>
</dbReference>
<evidence type="ECO:0000313" key="3">
    <source>
        <dbReference type="EMBL" id="TCD64844.1"/>
    </source>
</evidence>
<sequence length="271" mass="28997">MDLGLKDVHVLVTGASGGIGLATTRLFLSQGALVSAHYRSNSSTLQPLTAEYPDRIRGIQADLESEAEVEKAFKKAVDAFGGHPVQVIVINHGAWESKDVPLAEMSLNQWNTSLSVLLTSPFMVAREFLKGLKDARAELKDKASIVMIGSTAGKYGEANHADYAACKSAMMYGLTLSLKNEIVAIAPKGRVNTVAPGWVFTPLAEEALKDPAVVYRSLATTPLKKFAQPIDIATQIVMLSSPIVSGHVTGQVVMVEGGMEGRLLNRPEDLP</sequence>
<dbReference type="PANTHER" id="PTHR24321">
    <property type="entry name" value="DEHYDROGENASES, SHORT CHAIN"/>
    <property type="match status" value="1"/>
</dbReference>
<dbReference type="InterPro" id="IPR002347">
    <property type="entry name" value="SDR_fam"/>
</dbReference>
<dbReference type="CDD" id="cd05233">
    <property type="entry name" value="SDR_c"/>
    <property type="match status" value="1"/>
</dbReference>
<organism evidence="3 4">
    <name type="scientific">Steccherinum ochraceum</name>
    <dbReference type="NCBI Taxonomy" id="92696"/>
    <lineage>
        <taxon>Eukaryota</taxon>
        <taxon>Fungi</taxon>
        <taxon>Dikarya</taxon>
        <taxon>Basidiomycota</taxon>
        <taxon>Agaricomycotina</taxon>
        <taxon>Agaricomycetes</taxon>
        <taxon>Polyporales</taxon>
        <taxon>Steccherinaceae</taxon>
        <taxon>Steccherinum</taxon>
    </lineage>
</organism>
<dbReference type="Pfam" id="PF13561">
    <property type="entry name" value="adh_short_C2"/>
    <property type="match status" value="1"/>
</dbReference>
<dbReference type="GO" id="GO:0016491">
    <property type="term" value="F:oxidoreductase activity"/>
    <property type="evidence" value="ECO:0007669"/>
    <property type="project" value="UniProtKB-KW"/>
</dbReference>
<dbReference type="PRINTS" id="PR00081">
    <property type="entry name" value="GDHRDH"/>
</dbReference>
<protein>
    <submittedName>
        <fullName evidence="3">Uncharacterized protein</fullName>
    </submittedName>
</protein>
<evidence type="ECO:0000256" key="1">
    <source>
        <dbReference type="ARBA" id="ARBA00006484"/>
    </source>
</evidence>